<gene>
    <name evidence="2" type="ORF">FNH04_35800</name>
</gene>
<accession>A0A5N8WF11</accession>
<dbReference type="OrthoDB" id="4147502at2"/>
<organism evidence="2 3">
    <name type="scientific">Streptomyces phyllanthi</name>
    <dbReference type="NCBI Taxonomy" id="1803180"/>
    <lineage>
        <taxon>Bacteria</taxon>
        <taxon>Bacillati</taxon>
        <taxon>Actinomycetota</taxon>
        <taxon>Actinomycetes</taxon>
        <taxon>Kitasatosporales</taxon>
        <taxon>Streptomycetaceae</taxon>
        <taxon>Streptomyces</taxon>
    </lineage>
</organism>
<keyword evidence="3" id="KW-1185">Reference proteome</keyword>
<evidence type="ECO:0000313" key="3">
    <source>
        <dbReference type="Proteomes" id="UP000326979"/>
    </source>
</evidence>
<dbReference type="RefSeq" id="WP_152790016.1">
    <property type="nucleotide sequence ID" value="NZ_BAABEQ010000039.1"/>
</dbReference>
<name>A0A5N8WF11_9ACTN</name>
<dbReference type="AlphaFoldDB" id="A0A5N8WF11"/>
<feature type="compositionally biased region" description="Low complexity" evidence="1">
    <location>
        <begin position="85"/>
        <end position="100"/>
    </location>
</feature>
<feature type="compositionally biased region" description="Low complexity" evidence="1">
    <location>
        <begin position="152"/>
        <end position="165"/>
    </location>
</feature>
<comment type="caution">
    <text evidence="2">The sequence shown here is derived from an EMBL/GenBank/DDBJ whole genome shotgun (WGS) entry which is preliminary data.</text>
</comment>
<protein>
    <submittedName>
        <fullName evidence="2">Uncharacterized protein</fullName>
    </submittedName>
</protein>
<dbReference type="EMBL" id="VJZE01000401">
    <property type="protein sequence ID" value="MPY45078.1"/>
    <property type="molecule type" value="Genomic_DNA"/>
</dbReference>
<evidence type="ECO:0000313" key="2">
    <source>
        <dbReference type="EMBL" id="MPY45078.1"/>
    </source>
</evidence>
<feature type="region of interest" description="Disordered" evidence="1">
    <location>
        <begin position="265"/>
        <end position="288"/>
    </location>
</feature>
<feature type="compositionally biased region" description="Gly residues" evidence="1">
    <location>
        <begin position="118"/>
        <end position="129"/>
    </location>
</feature>
<feature type="compositionally biased region" description="Basic and acidic residues" evidence="1">
    <location>
        <begin position="73"/>
        <end position="84"/>
    </location>
</feature>
<sequence>MPQTTVRPSRSDGEFAELFARKARTPLRGFLPGRRVWNAVGGSAATVVVIMGTTALVSQIDWSGGPEKVTTAAEKKDAVKERGSAEPGGTPSSTTSSGAPAKEKGDRAPDVVYLPAPGGSGGSSGGGSGSSDSGSGTNDDEKSAGNDEQETSSRSTTSSQQESTSFLWSDGSVEADSNDYWDQSVITVKSTKSLSSLKVVVKIIQTGGVSNTGTWSSLGDRVSVASAATSGEVDYVVTLKSGVTLEPGTYVFKFQYNHDQGRRDAGGDRYNVTATTTSSESEFRKGSF</sequence>
<dbReference type="Proteomes" id="UP000326979">
    <property type="component" value="Unassembled WGS sequence"/>
</dbReference>
<proteinExistence type="predicted"/>
<evidence type="ECO:0000256" key="1">
    <source>
        <dbReference type="SAM" id="MobiDB-lite"/>
    </source>
</evidence>
<feature type="region of interest" description="Disordered" evidence="1">
    <location>
        <begin position="66"/>
        <end position="166"/>
    </location>
</feature>
<reference evidence="2 3" key="1">
    <citation type="submission" date="2019-07" db="EMBL/GenBank/DDBJ databases">
        <title>New species of Amycolatopsis and Streptomyces.</title>
        <authorList>
            <person name="Duangmal K."/>
            <person name="Teo W.F.A."/>
            <person name="Lipun K."/>
        </authorList>
    </citation>
    <scope>NUCLEOTIDE SEQUENCE [LARGE SCALE GENOMIC DNA]</scope>
    <source>
        <strain evidence="2 3">TISTR 2346</strain>
    </source>
</reference>